<evidence type="ECO:0000256" key="7">
    <source>
        <dbReference type="SAM" id="Phobius"/>
    </source>
</evidence>
<dbReference type="Proteomes" id="UP000757435">
    <property type="component" value="Unassembled WGS sequence"/>
</dbReference>
<protein>
    <submittedName>
        <fullName evidence="9">Trimeric intracellular cation channel family protein</fullName>
    </submittedName>
</protein>
<comment type="similarity">
    <text evidence="2">Belongs to the UPF0126 family.</text>
</comment>
<dbReference type="PANTHER" id="PTHR30506:SF3">
    <property type="entry name" value="UPF0126 INNER MEMBRANE PROTEIN YADS-RELATED"/>
    <property type="match status" value="1"/>
</dbReference>
<gene>
    <name evidence="9" type="ORF">KME15_21065</name>
</gene>
<feature type="transmembrane region" description="Helical" evidence="7">
    <location>
        <begin position="191"/>
        <end position="210"/>
    </location>
</feature>
<feature type="transmembrane region" description="Helical" evidence="7">
    <location>
        <begin position="134"/>
        <end position="154"/>
    </location>
</feature>
<dbReference type="EMBL" id="JAHHHD010000031">
    <property type="protein sequence ID" value="MBW4661175.1"/>
    <property type="molecule type" value="Genomic_DNA"/>
</dbReference>
<evidence type="ECO:0000313" key="9">
    <source>
        <dbReference type="EMBL" id="MBW4661175.1"/>
    </source>
</evidence>
<name>A0A951UPC7_9CYAN</name>
<evidence type="ECO:0000256" key="2">
    <source>
        <dbReference type="ARBA" id="ARBA00008193"/>
    </source>
</evidence>
<reference evidence="9" key="1">
    <citation type="submission" date="2021-05" db="EMBL/GenBank/DDBJ databases">
        <authorList>
            <person name="Pietrasiak N."/>
            <person name="Ward R."/>
            <person name="Stajich J.E."/>
            <person name="Kurbessoian T."/>
        </authorList>
    </citation>
    <scope>NUCLEOTIDE SEQUENCE</scope>
    <source>
        <strain evidence="9">UHER 2000/2452</strain>
    </source>
</reference>
<comment type="subcellular location">
    <subcellularLocation>
        <location evidence="1">Cell membrane</location>
        <topology evidence="1">Multi-pass membrane protein</topology>
    </subcellularLocation>
</comment>
<evidence type="ECO:0000256" key="4">
    <source>
        <dbReference type="ARBA" id="ARBA00022692"/>
    </source>
</evidence>
<organism evidence="9 10">
    <name type="scientific">Drouetiella hepatica Uher 2000/2452</name>
    <dbReference type="NCBI Taxonomy" id="904376"/>
    <lineage>
        <taxon>Bacteria</taxon>
        <taxon>Bacillati</taxon>
        <taxon>Cyanobacteriota</taxon>
        <taxon>Cyanophyceae</taxon>
        <taxon>Oculatellales</taxon>
        <taxon>Oculatellaceae</taxon>
        <taxon>Drouetiella</taxon>
    </lineage>
</organism>
<comment type="caution">
    <text evidence="9">The sequence shown here is derived from an EMBL/GenBank/DDBJ whole genome shotgun (WGS) entry which is preliminary data.</text>
</comment>
<dbReference type="AlphaFoldDB" id="A0A951UPC7"/>
<feature type="domain" description="Glycine transporter" evidence="8">
    <location>
        <begin position="19"/>
        <end position="91"/>
    </location>
</feature>
<reference evidence="9" key="2">
    <citation type="journal article" date="2022" name="Microbiol. Resour. Announc.">
        <title>Metagenome Sequencing to Explore Phylogenomics of Terrestrial Cyanobacteria.</title>
        <authorList>
            <person name="Ward R.D."/>
            <person name="Stajich J.E."/>
            <person name="Johansen J.R."/>
            <person name="Huntemann M."/>
            <person name="Clum A."/>
            <person name="Foster B."/>
            <person name="Foster B."/>
            <person name="Roux S."/>
            <person name="Palaniappan K."/>
            <person name="Varghese N."/>
            <person name="Mukherjee S."/>
            <person name="Reddy T.B.K."/>
            <person name="Daum C."/>
            <person name="Copeland A."/>
            <person name="Chen I.A."/>
            <person name="Ivanova N.N."/>
            <person name="Kyrpides N.C."/>
            <person name="Shapiro N."/>
            <person name="Eloe-Fadrosh E.A."/>
            <person name="Pietrasiak N."/>
        </authorList>
    </citation>
    <scope>NUCLEOTIDE SEQUENCE</scope>
    <source>
        <strain evidence="9">UHER 2000/2452</strain>
    </source>
</reference>
<keyword evidence="3" id="KW-1003">Cell membrane</keyword>
<evidence type="ECO:0000256" key="5">
    <source>
        <dbReference type="ARBA" id="ARBA00022989"/>
    </source>
</evidence>
<evidence type="ECO:0000313" key="10">
    <source>
        <dbReference type="Proteomes" id="UP000757435"/>
    </source>
</evidence>
<evidence type="ECO:0000256" key="1">
    <source>
        <dbReference type="ARBA" id="ARBA00004651"/>
    </source>
</evidence>
<keyword evidence="5 7" id="KW-1133">Transmembrane helix</keyword>
<dbReference type="PANTHER" id="PTHR30506">
    <property type="entry name" value="INNER MEMBRANE PROTEIN"/>
    <property type="match status" value="1"/>
</dbReference>
<feature type="transmembrane region" description="Helical" evidence="7">
    <location>
        <begin position="80"/>
        <end position="97"/>
    </location>
</feature>
<dbReference type="GO" id="GO:0005886">
    <property type="term" value="C:plasma membrane"/>
    <property type="evidence" value="ECO:0007669"/>
    <property type="project" value="UniProtKB-SubCell"/>
</dbReference>
<evidence type="ECO:0000256" key="6">
    <source>
        <dbReference type="ARBA" id="ARBA00023136"/>
    </source>
</evidence>
<evidence type="ECO:0000256" key="3">
    <source>
        <dbReference type="ARBA" id="ARBA00022475"/>
    </source>
</evidence>
<dbReference type="InterPro" id="IPR005115">
    <property type="entry name" value="Gly_transporter"/>
</dbReference>
<feature type="transmembrane region" description="Helical" evidence="7">
    <location>
        <begin position="43"/>
        <end position="60"/>
    </location>
</feature>
<sequence length="234" mass="25954">MALDAIADQLDRFAEFQYFIEASAVTVSALSGMIAAREKQLDIVGTYFIAFITAFGGGTLRDVLLNRRPLFWVSHQEYPILIFILSILFLYYSQRLTPVKPLARKSFNLIDALGLALFSISGTSYAIADRIPPFIAVLFGVITGVFGGVLRDVTLIEIPVIFRQSTLYATCSFLGGWTYLLFLSFKLSPSFAGAAGFTAVVVLRMLALHYNLKLPVLYSKDVVDPFSRLPKKDL</sequence>
<evidence type="ECO:0000259" key="8">
    <source>
        <dbReference type="Pfam" id="PF03458"/>
    </source>
</evidence>
<proteinExistence type="inferred from homology"/>
<feature type="transmembrane region" description="Helical" evidence="7">
    <location>
        <begin position="109"/>
        <end position="128"/>
    </location>
</feature>
<accession>A0A951UPC7</accession>
<keyword evidence="4 7" id="KW-0812">Transmembrane</keyword>
<dbReference type="Pfam" id="PF03458">
    <property type="entry name" value="Gly_transporter"/>
    <property type="match status" value="2"/>
</dbReference>
<feature type="transmembrane region" description="Helical" evidence="7">
    <location>
        <begin position="166"/>
        <end position="185"/>
    </location>
</feature>
<keyword evidence="6 7" id="KW-0472">Membrane</keyword>
<feature type="domain" description="Glycine transporter" evidence="8">
    <location>
        <begin position="109"/>
        <end position="182"/>
    </location>
</feature>